<dbReference type="GO" id="GO:0004066">
    <property type="term" value="F:asparagine synthase (glutamine-hydrolyzing) activity"/>
    <property type="evidence" value="ECO:0007669"/>
    <property type="project" value="UniProtKB-EC"/>
</dbReference>
<sequence length="652" mass="72827">MCGIAGVYSLDGRGGIDPSVVDDMCRMIVHRGPDDQGTFIRDGVQIGMRRLSIIDLSTGHQPIHNEDRSVWVVFNGEIYNFKELRRDLERRGHTFYTQSDSECIVHAYEEYAEDCFRHFRGMFGIAIVDLKADKLVLGRDRLGKKPLYYTRLGDGLLGFASELKSLLAVPGFVPRVDARAAHDYFVLGYVPSPSSIYQGVYKLPPAHCLVAQHGKLTLKRYWNLSFEPKLDLPEEDLKSELRQRLEEAVRVRLVSDVPFGAFLSGGIDSSVVAALMARNLDSPLKTFTIGFKEARFSEIDDARAVARHLGSEHHELVVEADAVKLLHDLVWYFDEPFGDSSAIPTYLVSRLASRHVKMVLSGDGGDELFVGYERYRKYRQLMQLQRCTAGLGPALLKAGGGLVGGARGYRWERIARRMMQPFPDRYLSGVGLNSQDDLSRFLAPGVAGGDLYGGVRALFERPDIGDPLDRIVAGDLGSYLADDILVKVDRMTMANSLEARAPLLDHELLEFAARLPMKYRLRGKTGKYLLKQVAADLLPATVMNKRKQGFAIPLAQWLRGELRPLVEDTFSDRRFRERGMFDVAGVQGMLKEHFRGTRDHAEALWLLLTYELWARKFLDADMAAQAAVRVGPGVDGAGWRKADAVAACQVGA</sequence>
<comment type="pathway">
    <text evidence="1">Amino-acid biosynthesis; L-asparagine biosynthesis; L-asparagine from L-aspartate (L-Gln route): step 1/1.</text>
</comment>
<keyword evidence="5" id="KW-0067">ATP-binding</keyword>
<reference evidence="9" key="1">
    <citation type="submission" date="2022-10" db="EMBL/GenBank/DDBJ databases">
        <title>Complete genome sequence of Schlegelella aquatica LMG 23380.</title>
        <authorList>
            <person name="Musilova J."/>
            <person name="Kourilova X."/>
            <person name="Bezdicek M."/>
            <person name="Hermankova K."/>
            <person name="Obruca S."/>
            <person name="Sedlar K."/>
        </authorList>
    </citation>
    <scope>NUCLEOTIDE SEQUENCE</scope>
    <source>
        <strain evidence="9">LMG 23380</strain>
    </source>
</reference>
<dbReference type="PIRSF" id="PIRSF001589">
    <property type="entry name" value="Asn_synthetase_glu-h"/>
    <property type="match status" value="1"/>
</dbReference>
<keyword evidence="4" id="KW-0547">Nucleotide-binding</keyword>
<keyword evidence="6" id="KW-0315">Glutamine amidotransferase</keyword>
<dbReference type="EMBL" id="CP110257">
    <property type="protein sequence ID" value="UZD56193.1"/>
    <property type="molecule type" value="Genomic_DNA"/>
</dbReference>
<evidence type="ECO:0000256" key="5">
    <source>
        <dbReference type="ARBA" id="ARBA00022840"/>
    </source>
</evidence>
<dbReference type="InterPro" id="IPR051786">
    <property type="entry name" value="ASN_synthetase/amidase"/>
</dbReference>
<dbReference type="Gene3D" id="3.60.20.10">
    <property type="entry name" value="Glutamine Phosphoribosylpyrophosphate, subunit 1, domain 1"/>
    <property type="match status" value="1"/>
</dbReference>
<proteinExistence type="inferred from homology"/>
<evidence type="ECO:0000256" key="7">
    <source>
        <dbReference type="ARBA" id="ARBA00048741"/>
    </source>
</evidence>
<accession>A0ABY6MW04</accession>
<dbReference type="CDD" id="cd00712">
    <property type="entry name" value="AsnB"/>
    <property type="match status" value="1"/>
</dbReference>
<dbReference type="CDD" id="cd01991">
    <property type="entry name" value="Asn_synthase_B_C"/>
    <property type="match status" value="1"/>
</dbReference>
<keyword evidence="9" id="KW-0436">Ligase</keyword>
<dbReference type="RefSeq" id="WP_264894075.1">
    <property type="nucleotide sequence ID" value="NZ_CP110257.1"/>
</dbReference>
<dbReference type="InterPro" id="IPR029055">
    <property type="entry name" value="Ntn_hydrolases_N"/>
</dbReference>
<evidence type="ECO:0000256" key="4">
    <source>
        <dbReference type="ARBA" id="ARBA00022741"/>
    </source>
</evidence>
<evidence type="ECO:0000256" key="2">
    <source>
        <dbReference type="ARBA" id="ARBA00005752"/>
    </source>
</evidence>
<gene>
    <name evidence="9" type="primary">asnB</name>
    <name evidence="9" type="ORF">OMP39_06370</name>
</gene>
<evidence type="ECO:0000259" key="8">
    <source>
        <dbReference type="PROSITE" id="PS51278"/>
    </source>
</evidence>
<dbReference type="InterPro" id="IPR033738">
    <property type="entry name" value="AsnB_N"/>
</dbReference>
<dbReference type="PANTHER" id="PTHR43284">
    <property type="entry name" value="ASPARAGINE SYNTHETASE (GLUTAMINE-HYDROLYZING)"/>
    <property type="match status" value="1"/>
</dbReference>
<dbReference type="InterPro" id="IPR006426">
    <property type="entry name" value="Asn_synth_AEB"/>
</dbReference>
<evidence type="ECO:0000256" key="3">
    <source>
        <dbReference type="ARBA" id="ARBA00012737"/>
    </source>
</evidence>
<dbReference type="PROSITE" id="PS51278">
    <property type="entry name" value="GATASE_TYPE_2"/>
    <property type="match status" value="1"/>
</dbReference>
<evidence type="ECO:0000313" key="9">
    <source>
        <dbReference type="EMBL" id="UZD56193.1"/>
    </source>
</evidence>
<dbReference type="SUPFAM" id="SSF52402">
    <property type="entry name" value="Adenine nucleotide alpha hydrolases-like"/>
    <property type="match status" value="1"/>
</dbReference>
<comment type="catalytic activity">
    <reaction evidence="7">
        <text>L-aspartate + L-glutamine + ATP + H2O = L-asparagine + L-glutamate + AMP + diphosphate + H(+)</text>
        <dbReference type="Rhea" id="RHEA:12228"/>
        <dbReference type="ChEBI" id="CHEBI:15377"/>
        <dbReference type="ChEBI" id="CHEBI:15378"/>
        <dbReference type="ChEBI" id="CHEBI:29985"/>
        <dbReference type="ChEBI" id="CHEBI:29991"/>
        <dbReference type="ChEBI" id="CHEBI:30616"/>
        <dbReference type="ChEBI" id="CHEBI:33019"/>
        <dbReference type="ChEBI" id="CHEBI:58048"/>
        <dbReference type="ChEBI" id="CHEBI:58359"/>
        <dbReference type="ChEBI" id="CHEBI:456215"/>
        <dbReference type="EC" id="6.3.5.4"/>
    </reaction>
</comment>
<dbReference type="Proteomes" id="UP001163266">
    <property type="component" value="Chromosome"/>
</dbReference>
<evidence type="ECO:0000256" key="1">
    <source>
        <dbReference type="ARBA" id="ARBA00005187"/>
    </source>
</evidence>
<dbReference type="SUPFAM" id="SSF56235">
    <property type="entry name" value="N-terminal nucleophile aminohydrolases (Ntn hydrolases)"/>
    <property type="match status" value="1"/>
</dbReference>
<dbReference type="Pfam" id="PF00733">
    <property type="entry name" value="Asn_synthase"/>
    <property type="match status" value="1"/>
</dbReference>
<name>A0ABY6MW04_9BURK</name>
<keyword evidence="10" id="KW-1185">Reference proteome</keyword>
<protein>
    <recommendedName>
        <fullName evidence="3">asparagine synthase (glutamine-hydrolyzing)</fullName>
        <ecNumber evidence="3">6.3.5.4</ecNumber>
    </recommendedName>
</protein>
<evidence type="ECO:0000256" key="6">
    <source>
        <dbReference type="ARBA" id="ARBA00022962"/>
    </source>
</evidence>
<dbReference type="InterPro" id="IPR017932">
    <property type="entry name" value="GATase_2_dom"/>
</dbReference>
<dbReference type="Pfam" id="PF13537">
    <property type="entry name" value="GATase_7"/>
    <property type="match status" value="1"/>
</dbReference>
<dbReference type="Gene3D" id="3.40.50.620">
    <property type="entry name" value="HUPs"/>
    <property type="match status" value="1"/>
</dbReference>
<comment type="similarity">
    <text evidence="2">Belongs to the asparagine synthetase family.</text>
</comment>
<dbReference type="EC" id="6.3.5.4" evidence="3"/>
<dbReference type="NCBIfam" id="TIGR01536">
    <property type="entry name" value="asn_synth_AEB"/>
    <property type="match status" value="1"/>
</dbReference>
<dbReference type="InterPro" id="IPR014729">
    <property type="entry name" value="Rossmann-like_a/b/a_fold"/>
</dbReference>
<organism evidence="9 10">
    <name type="scientific">Caldimonas aquatica</name>
    <dbReference type="NCBI Taxonomy" id="376175"/>
    <lineage>
        <taxon>Bacteria</taxon>
        <taxon>Pseudomonadati</taxon>
        <taxon>Pseudomonadota</taxon>
        <taxon>Betaproteobacteria</taxon>
        <taxon>Burkholderiales</taxon>
        <taxon>Sphaerotilaceae</taxon>
        <taxon>Caldimonas</taxon>
    </lineage>
</organism>
<evidence type="ECO:0000313" key="10">
    <source>
        <dbReference type="Proteomes" id="UP001163266"/>
    </source>
</evidence>
<dbReference type="InterPro" id="IPR001962">
    <property type="entry name" value="Asn_synthase"/>
</dbReference>
<dbReference type="PANTHER" id="PTHR43284:SF1">
    <property type="entry name" value="ASPARAGINE SYNTHETASE"/>
    <property type="match status" value="1"/>
</dbReference>
<feature type="domain" description="Glutamine amidotransferase type-2" evidence="8">
    <location>
        <begin position="2"/>
        <end position="214"/>
    </location>
</feature>